<proteinExistence type="predicted"/>
<reference evidence="2 3" key="1">
    <citation type="journal article" date="2015" name="Mol. Plant Microbe Interact.">
        <title>Genome, transcriptome, and functional analyses of Penicillium expansum provide new insights into secondary metabolism and pathogenicity.</title>
        <authorList>
            <person name="Ballester A.R."/>
            <person name="Marcet-Houben M."/>
            <person name="Levin E."/>
            <person name="Sela N."/>
            <person name="Selma-Lazaro C."/>
            <person name="Carmona L."/>
            <person name="Wisniewski M."/>
            <person name="Droby S."/>
            <person name="Gonzalez-Candelas L."/>
            <person name="Gabaldon T."/>
        </authorList>
    </citation>
    <scope>NUCLEOTIDE SEQUENCE [LARGE SCALE GENOMIC DNA]</scope>
    <source>
        <strain evidence="2 3">PHI-1</strain>
    </source>
</reference>
<sequence length="68" mass="7592">MFFCLSHLASSVYHQVDLSSPCNFLNLSLFIHNAIDSYSSLHGINLIPGLSALVIIARGFDRHYARNI</sequence>
<keyword evidence="1" id="KW-0472">Membrane</keyword>
<dbReference type="EMBL" id="JQGA01000215">
    <property type="protein sequence ID" value="KGO77170.1"/>
    <property type="molecule type" value="Genomic_DNA"/>
</dbReference>
<evidence type="ECO:0000313" key="2">
    <source>
        <dbReference type="EMBL" id="KGO77170.1"/>
    </source>
</evidence>
<evidence type="ECO:0000313" key="3">
    <source>
        <dbReference type="Proteomes" id="UP000030104"/>
    </source>
</evidence>
<gene>
    <name evidence="2" type="ORF">PITC_024120</name>
</gene>
<dbReference type="Proteomes" id="UP000030104">
    <property type="component" value="Unassembled WGS sequence"/>
</dbReference>
<comment type="caution">
    <text evidence="2">The sequence shown here is derived from an EMBL/GenBank/DDBJ whole genome shotgun (WGS) entry which is preliminary data.</text>
</comment>
<organism evidence="2 3">
    <name type="scientific">Penicillium italicum</name>
    <name type="common">Blue mold</name>
    <dbReference type="NCBI Taxonomy" id="40296"/>
    <lineage>
        <taxon>Eukaryota</taxon>
        <taxon>Fungi</taxon>
        <taxon>Dikarya</taxon>
        <taxon>Ascomycota</taxon>
        <taxon>Pezizomycotina</taxon>
        <taxon>Eurotiomycetes</taxon>
        <taxon>Eurotiomycetidae</taxon>
        <taxon>Eurotiales</taxon>
        <taxon>Aspergillaceae</taxon>
        <taxon>Penicillium</taxon>
    </lineage>
</organism>
<dbReference type="AlphaFoldDB" id="A0A0A2LLD2"/>
<evidence type="ECO:0000256" key="1">
    <source>
        <dbReference type="SAM" id="Phobius"/>
    </source>
</evidence>
<keyword evidence="3" id="KW-1185">Reference proteome</keyword>
<keyword evidence="1" id="KW-1133">Transmembrane helix</keyword>
<accession>A0A0A2LLD2</accession>
<keyword evidence="1" id="KW-0812">Transmembrane</keyword>
<name>A0A0A2LLD2_PENIT</name>
<dbReference type="HOGENOM" id="CLU_2794734_0_0_1"/>
<protein>
    <submittedName>
        <fullName evidence="2">Uncharacterized protein</fullName>
    </submittedName>
</protein>
<feature type="transmembrane region" description="Helical" evidence="1">
    <location>
        <begin position="42"/>
        <end position="60"/>
    </location>
</feature>